<reference evidence="1 2" key="1">
    <citation type="submission" date="2019-10" db="EMBL/GenBank/DDBJ databases">
        <title>A soil myxobacterium in the family Polyangiaceae.</title>
        <authorList>
            <person name="Li Y."/>
            <person name="Wang J."/>
        </authorList>
    </citation>
    <scope>NUCLEOTIDE SEQUENCE [LARGE SCALE GENOMIC DNA]</scope>
    <source>
        <strain evidence="1 2">DSM 14734</strain>
    </source>
</reference>
<keyword evidence="2" id="KW-1185">Reference proteome</keyword>
<proteinExistence type="predicted"/>
<comment type="caution">
    <text evidence="1">The sequence shown here is derived from an EMBL/GenBank/DDBJ whole genome shotgun (WGS) entry which is preliminary data.</text>
</comment>
<evidence type="ECO:0000313" key="2">
    <source>
        <dbReference type="Proteomes" id="UP000440224"/>
    </source>
</evidence>
<gene>
    <name evidence="1" type="primary">hcp</name>
    <name evidence="1" type="ORF">GF068_15755</name>
</gene>
<dbReference type="RefSeq" id="WP_153820196.1">
    <property type="nucleotide sequence ID" value="NZ_WJIE01000004.1"/>
</dbReference>
<dbReference type="AlphaFoldDB" id="A0A6N7PRB6"/>
<dbReference type="InterPro" id="IPR036624">
    <property type="entry name" value="Hcp1-lik_sf"/>
</dbReference>
<dbReference type="Gene3D" id="2.30.110.20">
    <property type="entry name" value="Hcp1-like"/>
    <property type="match status" value="1"/>
</dbReference>
<dbReference type="PANTHER" id="PTHR34319">
    <property type="entry name" value="MAJOR EXPORTED PROTEIN"/>
    <property type="match status" value="1"/>
</dbReference>
<dbReference type="EMBL" id="WJIE01000004">
    <property type="protein sequence ID" value="MRG93356.1"/>
    <property type="molecule type" value="Genomic_DNA"/>
</dbReference>
<dbReference type="InterPro" id="IPR052947">
    <property type="entry name" value="T6SS_Hcp1_domain"/>
</dbReference>
<sequence>MALNAYLRLKGQKQGEIKGSVTQKGRENSIMVIAVSHEIVSPRDPASGLPTGKRMHKPFIVTKELDKASPLLYSSLVNNENISEWELKHYTPQVKAQQGVGTEVNHYTVRLINANIASINFRMPNNRNPDLMKYAEYEEISFTYQKIIWTWTEGGITAEDDWETPLV</sequence>
<name>A0A6N7PRB6_9BACT</name>
<dbReference type="Pfam" id="PF05638">
    <property type="entry name" value="T6SS_HCP"/>
    <property type="match status" value="1"/>
</dbReference>
<dbReference type="SUPFAM" id="SSF141452">
    <property type="entry name" value="Hcp1-like"/>
    <property type="match status" value="1"/>
</dbReference>
<organism evidence="1 2">
    <name type="scientific">Polyangium spumosum</name>
    <dbReference type="NCBI Taxonomy" id="889282"/>
    <lineage>
        <taxon>Bacteria</taxon>
        <taxon>Pseudomonadati</taxon>
        <taxon>Myxococcota</taxon>
        <taxon>Polyangia</taxon>
        <taxon>Polyangiales</taxon>
        <taxon>Polyangiaceae</taxon>
        <taxon>Polyangium</taxon>
    </lineage>
</organism>
<dbReference type="PANTHER" id="PTHR34319:SF6">
    <property type="entry name" value="MAJOR EXPORTED PROTEIN"/>
    <property type="match status" value="1"/>
</dbReference>
<dbReference type="Proteomes" id="UP000440224">
    <property type="component" value="Unassembled WGS sequence"/>
</dbReference>
<dbReference type="NCBIfam" id="TIGR03344">
    <property type="entry name" value="VI_effect_Hcp1"/>
    <property type="match status" value="1"/>
</dbReference>
<protein>
    <submittedName>
        <fullName evidence="1">Type VI secretion system tube protein Hcp</fullName>
    </submittedName>
</protein>
<accession>A0A6N7PRB6</accession>
<dbReference type="OrthoDB" id="119701at2"/>
<evidence type="ECO:0000313" key="1">
    <source>
        <dbReference type="EMBL" id="MRG93356.1"/>
    </source>
</evidence>
<dbReference type="InterPro" id="IPR008514">
    <property type="entry name" value="T6SS_Hcp"/>
</dbReference>